<dbReference type="Gene3D" id="2.60.40.150">
    <property type="entry name" value="C2 domain"/>
    <property type="match status" value="1"/>
</dbReference>
<organism evidence="7 8">
    <name type="scientific">Xenoophorus captivus</name>
    <dbReference type="NCBI Taxonomy" id="1517983"/>
    <lineage>
        <taxon>Eukaryota</taxon>
        <taxon>Metazoa</taxon>
        <taxon>Chordata</taxon>
        <taxon>Craniata</taxon>
        <taxon>Vertebrata</taxon>
        <taxon>Euteleostomi</taxon>
        <taxon>Actinopterygii</taxon>
        <taxon>Neopterygii</taxon>
        <taxon>Teleostei</taxon>
        <taxon>Neoteleostei</taxon>
        <taxon>Acanthomorphata</taxon>
        <taxon>Ovalentaria</taxon>
        <taxon>Atherinomorphae</taxon>
        <taxon>Cyprinodontiformes</taxon>
        <taxon>Goodeidae</taxon>
        <taxon>Xenoophorus</taxon>
    </lineage>
</organism>
<evidence type="ECO:0000256" key="1">
    <source>
        <dbReference type="ARBA" id="ARBA00004138"/>
    </source>
</evidence>
<dbReference type="SUPFAM" id="SSF49562">
    <property type="entry name" value="C2 domain (Calcium/lipid-binding domain, CaLB)"/>
    <property type="match status" value="1"/>
</dbReference>
<dbReference type="PANTHER" id="PTHR14240:SF1">
    <property type="entry name" value="PROTEIN FANTOM-RELATED"/>
    <property type="match status" value="1"/>
</dbReference>
<sequence length="191" mass="21379">MLICAPKATIILQLNIFFCFPGQLRDIAYGTKTYTFKPDLTGEDEANFFDEAVQLERGENLLELQIVGATLSPPALQVLGDGEPSTFCTYSFYLFEPHSTPVVTGRRPRYGFTSKYVVSMDEHFMDYLHRGPVTVELHQALGMDWRMLATGQLRLQQLLDQEGKVYGSIPLVGALRSPHKPATSMHGFTSV</sequence>
<evidence type="ECO:0000313" key="7">
    <source>
        <dbReference type="EMBL" id="MEQ2210467.1"/>
    </source>
</evidence>
<dbReference type="InterPro" id="IPR035892">
    <property type="entry name" value="C2_domain_sf"/>
</dbReference>
<keyword evidence="5" id="KW-0966">Cell projection</keyword>
<dbReference type="Pfam" id="PF11618">
    <property type="entry name" value="C2-C2_1"/>
    <property type="match status" value="1"/>
</dbReference>
<evidence type="ECO:0000256" key="3">
    <source>
        <dbReference type="ARBA" id="ARBA00023054"/>
    </source>
</evidence>
<dbReference type="Proteomes" id="UP001434883">
    <property type="component" value="Unassembled WGS sequence"/>
</dbReference>
<dbReference type="PANTHER" id="PTHR14240">
    <property type="entry name" value="RETINITIS PIGMENTOSA GTPASE REGULATOR-INTERACTING PROTEIN"/>
    <property type="match status" value="1"/>
</dbReference>
<dbReference type="InterPro" id="IPR021656">
    <property type="entry name" value="C2-C2_1"/>
</dbReference>
<comment type="similarity">
    <text evidence="2">Belongs to the RPGRIP1 family.</text>
</comment>
<keyword evidence="8" id="KW-1185">Reference proteome</keyword>
<feature type="domain" description="RPGR-interacting protein 1 first C2" evidence="6">
    <location>
        <begin position="53"/>
        <end position="177"/>
    </location>
</feature>
<comment type="caution">
    <text evidence="7">The sequence shown here is derived from an EMBL/GenBank/DDBJ whole genome shotgun (WGS) entry which is preliminary data.</text>
</comment>
<evidence type="ECO:0000256" key="5">
    <source>
        <dbReference type="ARBA" id="ARBA00023273"/>
    </source>
</evidence>
<evidence type="ECO:0000313" key="8">
    <source>
        <dbReference type="Proteomes" id="UP001434883"/>
    </source>
</evidence>
<dbReference type="InterPro" id="IPR031139">
    <property type="entry name" value="RPGRIP1_fam"/>
</dbReference>
<accession>A0ABV0RQI6</accession>
<keyword evidence="4" id="KW-0969">Cilium</keyword>
<gene>
    <name evidence="7" type="ORF">XENOCAPTIV_013878</name>
</gene>
<proteinExistence type="inferred from homology"/>
<dbReference type="EMBL" id="JAHRIN010053296">
    <property type="protein sequence ID" value="MEQ2210467.1"/>
    <property type="molecule type" value="Genomic_DNA"/>
</dbReference>
<reference evidence="7 8" key="1">
    <citation type="submission" date="2021-06" db="EMBL/GenBank/DDBJ databases">
        <authorList>
            <person name="Palmer J.M."/>
        </authorList>
    </citation>
    <scope>NUCLEOTIDE SEQUENCE [LARGE SCALE GENOMIC DNA]</scope>
    <source>
        <strain evidence="7 8">XC_2019</strain>
        <tissue evidence="7">Muscle</tissue>
    </source>
</reference>
<evidence type="ECO:0000256" key="4">
    <source>
        <dbReference type="ARBA" id="ARBA00023069"/>
    </source>
</evidence>
<comment type="subcellular location">
    <subcellularLocation>
        <location evidence="1">Cell projection</location>
        <location evidence="1">Cilium</location>
    </subcellularLocation>
</comment>
<evidence type="ECO:0000256" key="2">
    <source>
        <dbReference type="ARBA" id="ARBA00006042"/>
    </source>
</evidence>
<name>A0ABV0RQI6_9TELE</name>
<evidence type="ECO:0000259" key="6">
    <source>
        <dbReference type="Pfam" id="PF11618"/>
    </source>
</evidence>
<protein>
    <recommendedName>
        <fullName evidence="6">RPGR-interacting protein 1 first C2 domain-containing protein</fullName>
    </recommendedName>
</protein>
<keyword evidence="3" id="KW-0175">Coiled coil</keyword>